<gene>
    <name evidence="1" type="ORF">JTE90_010126</name>
</gene>
<keyword evidence="2" id="KW-1185">Reference proteome</keyword>
<name>A0AAV6UE68_9ARAC</name>
<comment type="caution">
    <text evidence="1">The sequence shown here is derived from an EMBL/GenBank/DDBJ whole genome shotgun (WGS) entry which is preliminary data.</text>
</comment>
<evidence type="ECO:0000313" key="1">
    <source>
        <dbReference type="EMBL" id="KAG8182361.1"/>
    </source>
</evidence>
<protein>
    <submittedName>
        <fullName evidence="1">Uncharacterized protein</fullName>
    </submittedName>
</protein>
<dbReference type="AlphaFoldDB" id="A0AAV6UE68"/>
<dbReference type="EMBL" id="JAFNEN010000466">
    <property type="protein sequence ID" value="KAG8182361.1"/>
    <property type="molecule type" value="Genomic_DNA"/>
</dbReference>
<reference evidence="1 2" key="1">
    <citation type="journal article" date="2022" name="Nat. Ecol. Evol.">
        <title>A masculinizing supergene underlies an exaggerated male reproductive morph in a spider.</title>
        <authorList>
            <person name="Hendrickx F."/>
            <person name="De Corte Z."/>
            <person name="Sonet G."/>
            <person name="Van Belleghem S.M."/>
            <person name="Kostlbacher S."/>
            <person name="Vangestel C."/>
        </authorList>
    </citation>
    <scope>NUCLEOTIDE SEQUENCE [LARGE SCALE GENOMIC DNA]</scope>
    <source>
        <strain evidence="1">W744_W776</strain>
    </source>
</reference>
<accession>A0AAV6UE68</accession>
<organism evidence="1 2">
    <name type="scientific">Oedothorax gibbosus</name>
    <dbReference type="NCBI Taxonomy" id="931172"/>
    <lineage>
        <taxon>Eukaryota</taxon>
        <taxon>Metazoa</taxon>
        <taxon>Ecdysozoa</taxon>
        <taxon>Arthropoda</taxon>
        <taxon>Chelicerata</taxon>
        <taxon>Arachnida</taxon>
        <taxon>Araneae</taxon>
        <taxon>Araneomorphae</taxon>
        <taxon>Entelegynae</taxon>
        <taxon>Araneoidea</taxon>
        <taxon>Linyphiidae</taxon>
        <taxon>Erigoninae</taxon>
        <taxon>Oedothorax</taxon>
    </lineage>
</organism>
<evidence type="ECO:0000313" key="2">
    <source>
        <dbReference type="Proteomes" id="UP000827092"/>
    </source>
</evidence>
<dbReference type="Proteomes" id="UP000827092">
    <property type="component" value="Unassembled WGS sequence"/>
</dbReference>
<sequence>MKTGNHSESYFKTGIFLFNAGSRNACHPRKPHGTPQDLNDNNAESEGLACESFRKLSERGLVVKGKCVR</sequence>
<proteinExistence type="predicted"/>